<dbReference type="RefSeq" id="WP_184306126.1">
    <property type="nucleotide sequence ID" value="NZ_JACHXU010000012.1"/>
</dbReference>
<keyword evidence="1" id="KW-0175">Coiled coil</keyword>
<dbReference type="SUPFAM" id="SSF52540">
    <property type="entry name" value="P-loop containing nucleoside triphosphate hydrolases"/>
    <property type="match status" value="1"/>
</dbReference>
<comment type="caution">
    <text evidence="5">The sequence shown here is derived from an EMBL/GenBank/DDBJ whole genome shotgun (WGS) entry which is preliminary data.</text>
</comment>
<keyword evidence="3" id="KW-1133">Transmembrane helix</keyword>
<keyword evidence="3" id="KW-0812">Transmembrane</keyword>
<organism evidence="5 6">
    <name type="scientific">Aporhodopirellula rubra</name>
    <dbReference type="NCBI Taxonomy" id="980271"/>
    <lineage>
        <taxon>Bacteria</taxon>
        <taxon>Pseudomonadati</taxon>
        <taxon>Planctomycetota</taxon>
        <taxon>Planctomycetia</taxon>
        <taxon>Pirellulales</taxon>
        <taxon>Pirellulaceae</taxon>
        <taxon>Aporhodopirellula</taxon>
    </lineage>
</organism>
<dbReference type="Gene3D" id="3.40.50.300">
    <property type="entry name" value="P-loop containing nucleotide triphosphate hydrolases"/>
    <property type="match status" value="2"/>
</dbReference>
<feature type="coiled-coil region" evidence="1">
    <location>
        <begin position="287"/>
        <end position="314"/>
    </location>
</feature>
<keyword evidence="6" id="KW-1185">Reference proteome</keyword>
<feature type="region of interest" description="Disordered" evidence="2">
    <location>
        <begin position="1324"/>
        <end position="1353"/>
    </location>
</feature>
<feature type="coiled-coil region" evidence="1">
    <location>
        <begin position="562"/>
        <end position="614"/>
    </location>
</feature>
<evidence type="ECO:0000259" key="4">
    <source>
        <dbReference type="Pfam" id="PF13514"/>
    </source>
</evidence>
<evidence type="ECO:0000313" key="5">
    <source>
        <dbReference type="EMBL" id="MBB3207846.1"/>
    </source>
</evidence>
<evidence type="ECO:0000256" key="3">
    <source>
        <dbReference type="SAM" id="Phobius"/>
    </source>
</evidence>
<feature type="domain" description="YhaN AAA" evidence="4">
    <location>
        <begin position="1"/>
        <end position="187"/>
    </location>
</feature>
<dbReference type="Pfam" id="PF13514">
    <property type="entry name" value="AAA_27"/>
    <property type="match status" value="1"/>
</dbReference>
<evidence type="ECO:0000313" key="6">
    <source>
        <dbReference type="Proteomes" id="UP000536179"/>
    </source>
</evidence>
<feature type="coiled-coil region" evidence="1">
    <location>
        <begin position="674"/>
        <end position="704"/>
    </location>
</feature>
<sequence length="1369" mass="155706">MKIKDIQIDGFGVWTGLSVDSLSEGMTLFYGPNEAGKTTLMQFLRAMLYGFTPERRARYLPPIHGGTPGGAIRVTGPGGGYEIRRHSQLTDSDTTGRLAVTGTDGLSQGQHRLSMLLGQIDEPIFTNVFAIGIRELQELSTLDDTSAADELYKLSSGLDRVSLVDVLRSLRAGRTELIGKDAPSQSEEEAAANHLTGLLSRREKLRDEIQRLTGQTRRWSEMATQRRTQSQEIESLRGRMVAWEREARCVEIATSVHEPWQKRAELTAEIDAIEGEAHLPDDAPSQLVQIEALIEERKAKIEEIRARRRSLRDKAEQLPVNKRLFDLQGRIEAATQQATWVEALEEQITRIDTQIEKARKQVEADADRLGIDEHERMQIAEGDTGALPDLSRSTLAALSSPAKNVKEQMFLLKQSRAEGKTHKARAEKLSEKLQDVLNRAHASDLQQAIRRENENISSLRHRIQLGQHLDKLTRHYRDLERESIELTTDEALPMDRLFLLGLPFIVGGMLVLYGLFNVFQITTFVARPNPTQGMLCIMFGAMALLVYYLSREKGQRSTLVDLEDCERQIESVRRQIREVESEREEVDSHLPTSNESLEARLRESETLLAELEESLPAYHSHEAAMQSYKASYARATKAAEGMKEARREWTATLDRLGLANTLSPKSVRTLGDGYETLQASLRRLHDLREEREQRRRERQTIAKRIETLYIEALDASEGSSTVNEFQYDEHDSIERDTHDRGRDKKRDKNRHSKGNRDSAQYRALGANGYEDNYDDVDQDRYRDDDANTISRRTSPISKSAASALKSRSNPLDQLNHLHEELARQQHWIKQRRDLKAQDQQYKKQHSSHASTIERAEQQRRALWAKCGVATAEQFYQIVDRKSLLAQLAEQREALDKQIRTMIGTSVQYDDVDREIEGAKASDLERRWDALTTRMSETEARIASMQTAQGELAASMKQLGDDDRLMTARLELGCVERKLDKLARRWQTLATASSLLEDVCGTFERERQPETLREASSFLNQLTDGKYTRIWTPLGTNQLKIDDSEGKSLPLEVLSRGTGEAVFIALRLSLAAAYARRGVMLPLVLDDVLVNFDGERAHHAARTLQTFAELGHQVMMFTCHDHIVEIFHQIGVEVRQMPAQGTPGRAHILAPPEESYEYEEPEYEEEEAYEEEPEEQPEPIAEIIEPEPTPEPLPVVIAPPPLPIARPAALVVENRVTAPSRPKPPKSKYRFGFERLHRQHRRRRAPQIKIEPKKIAKPEPVRPTRIVVEREPEPITETRIVDNSIGWAWFEREPADGRIDADEAAAQATRNQWLAEEDRIVETEIADDDFGRDGYTRDDSRNRDNAVVGEKGIEGEDRSWWRAEHVGRAS</sequence>
<accession>A0A7W5H7D5</accession>
<dbReference type="EMBL" id="JACHXU010000012">
    <property type="protein sequence ID" value="MBB3207846.1"/>
    <property type="molecule type" value="Genomic_DNA"/>
</dbReference>
<feature type="transmembrane region" description="Helical" evidence="3">
    <location>
        <begin position="531"/>
        <end position="549"/>
    </location>
</feature>
<feature type="transmembrane region" description="Helical" evidence="3">
    <location>
        <begin position="497"/>
        <end position="519"/>
    </location>
</feature>
<dbReference type="PANTHER" id="PTHR41259:SF1">
    <property type="entry name" value="DOUBLE-STRAND BREAK REPAIR RAD50 ATPASE, PUTATIVE-RELATED"/>
    <property type="match status" value="1"/>
</dbReference>
<proteinExistence type="predicted"/>
<evidence type="ECO:0000256" key="2">
    <source>
        <dbReference type="SAM" id="MobiDB-lite"/>
    </source>
</evidence>
<feature type="region of interest" description="Disordered" evidence="2">
    <location>
        <begin position="1153"/>
        <end position="1176"/>
    </location>
</feature>
<dbReference type="InterPro" id="IPR038734">
    <property type="entry name" value="YhaN_AAA"/>
</dbReference>
<feature type="region of interest" description="Disordered" evidence="2">
    <location>
        <begin position="719"/>
        <end position="801"/>
    </location>
</feature>
<dbReference type="Proteomes" id="UP000536179">
    <property type="component" value="Unassembled WGS sequence"/>
</dbReference>
<protein>
    <submittedName>
        <fullName evidence="5">Uncharacterized protein YhaN</fullName>
    </submittedName>
</protein>
<reference evidence="5 6" key="1">
    <citation type="submission" date="2020-08" db="EMBL/GenBank/DDBJ databases">
        <title>Genomic Encyclopedia of Type Strains, Phase III (KMG-III): the genomes of soil and plant-associated and newly described type strains.</title>
        <authorList>
            <person name="Whitman W."/>
        </authorList>
    </citation>
    <scope>NUCLEOTIDE SEQUENCE [LARGE SCALE GENOMIC DNA]</scope>
    <source>
        <strain evidence="5 6">CECT 8075</strain>
    </source>
</reference>
<keyword evidence="3" id="KW-0472">Membrane</keyword>
<feature type="compositionally biased region" description="Basic and acidic residues" evidence="2">
    <location>
        <begin position="727"/>
        <end position="746"/>
    </location>
</feature>
<evidence type="ECO:0000256" key="1">
    <source>
        <dbReference type="SAM" id="Coils"/>
    </source>
</evidence>
<dbReference type="PANTHER" id="PTHR41259">
    <property type="entry name" value="DOUBLE-STRAND BREAK REPAIR RAD50 ATPASE, PUTATIVE-RELATED"/>
    <property type="match status" value="1"/>
</dbReference>
<dbReference type="InterPro" id="IPR027417">
    <property type="entry name" value="P-loop_NTPase"/>
</dbReference>
<feature type="coiled-coil region" evidence="1">
    <location>
        <begin position="412"/>
        <end position="489"/>
    </location>
</feature>
<feature type="compositionally biased region" description="Basic and acidic residues" evidence="2">
    <location>
        <begin position="1328"/>
        <end position="1343"/>
    </location>
</feature>
<feature type="coiled-coil region" evidence="1">
    <location>
        <begin position="195"/>
        <end position="246"/>
    </location>
</feature>
<name>A0A7W5H7D5_9BACT</name>
<gene>
    <name evidence="5" type="ORF">FHS27_003673</name>
</gene>